<evidence type="ECO:0000313" key="2">
    <source>
        <dbReference type="EMBL" id="KAG9482357.1"/>
    </source>
</evidence>
<feature type="signal peptide" evidence="1">
    <location>
        <begin position="1"/>
        <end position="30"/>
    </location>
</feature>
<gene>
    <name evidence="2" type="ORF">GDO78_011183</name>
</gene>
<dbReference type="AlphaFoldDB" id="A0A8J6F694"/>
<protein>
    <recommendedName>
        <fullName evidence="4">Secreted protein</fullName>
    </recommendedName>
</protein>
<organism evidence="2 3">
    <name type="scientific">Eleutherodactylus coqui</name>
    <name type="common">Puerto Rican coqui</name>
    <dbReference type="NCBI Taxonomy" id="57060"/>
    <lineage>
        <taxon>Eukaryota</taxon>
        <taxon>Metazoa</taxon>
        <taxon>Chordata</taxon>
        <taxon>Craniata</taxon>
        <taxon>Vertebrata</taxon>
        <taxon>Euteleostomi</taxon>
        <taxon>Amphibia</taxon>
        <taxon>Batrachia</taxon>
        <taxon>Anura</taxon>
        <taxon>Neobatrachia</taxon>
        <taxon>Hyloidea</taxon>
        <taxon>Eleutherodactylidae</taxon>
        <taxon>Eleutherodactylinae</taxon>
        <taxon>Eleutherodactylus</taxon>
        <taxon>Eleutherodactylus</taxon>
    </lineage>
</organism>
<evidence type="ECO:0000256" key="1">
    <source>
        <dbReference type="SAM" id="SignalP"/>
    </source>
</evidence>
<proteinExistence type="predicted"/>
<evidence type="ECO:0000313" key="3">
    <source>
        <dbReference type="Proteomes" id="UP000770717"/>
    </source>
</evidence>
<name>A0A8J6F694_ELECQ</name>
<comment type="caution">
    <text evidence="2">The sequence shown here is derived from an EMBL/GenBank/DDBJ whole genome shotgun (WGS) entry which is preliminary data.</text>
</comment>
<feature type="chain" id="PRO_5035174700" description="Secreted protein" evidence="1">
    <location>
        <begin position="31"/>
        <end position="83"/>
    </location>
</feature>
<accession>A0A8J6F694</accession>
<sequence>MCLSEYTRSSLVCMFLLAYILHFSVPSCMSYLVCKQVLQLCVEIPHHFHDYCLKRFYQTFGYEICSAHFQNLNVRKKNVHIPT</sequence>
<keyword evidence="3" id="KW-1185">Reference proteome</keyword>
<dbReference type="Proteomes" id="UP000770717">
    <property type="component" value="Unassembled WGS sequence"/>
</dbReference>
<evidence type="ECO:0008006" key="4">
    <source>
        <dbReference type="Google" id="ProtNLM"/>
    </source>
</evidence>
<keyword evidence="1" id="KW-0732">Signal</keyword>
<dbReference type="EMBL" id="WNTK01000006">
    <property type="protein sequence ID" value="KAG9482357.1"/>
    <property type="molecule type" value="Genomic_DNA"/>
</dbReference>
<reference evidence="2" key="1">
    <citation type="thesis" date="2020" institute="ProQuest LLC" country="789 East Eisenhower Parkway, Ann Arbor, MI, USA">
        <title>Comparative Genomics and Chromosome Evolution.</title>
        <authorList>
            <person name="Mudd A.B."/>
        </authorList>
    </citation>
    <scope>NUCLEOTIDE SEQUENCE</scope>
    <source>
        <strain evidence="2">HN-11 Male</strain>
        <tissue evidence="2">Kidney and liver</tissue>
    </source>
</reference>